<evidence type="ECO:0000256" key="6">
    <source>
        <dbReference type="RuleBase" id="RU003376"/>
    </source>
</evidence>
<dbReference type="SUPFAM" id="SSF81452">
    <property type="entry name" value="Cytochrome c oxidase subunit III-like"/>
    <property type="match status" value="1"/>
</dbReference>
<dbReference type="EMBL" id="DSVI01000019">
    <property type="protein sequence ID" value="HGT48795.1"/>
    <property type="molecule type" value="Genomic_DNA"/>
</dbReference>
<evidence type="ECO:0000256" key="7">
    <source>
        <dbReference type="SAM" id="Phobius"/>
    </source>
</evidence>
<feature type="transmembrane region" description="Helical" evidence="7">
    <location>
        <begin position="137"/>
        <end position="165"/>
    </location>
</feature>
<dbReference type="InterPro" id="IPR000298">
    <property type="entry name" value="Cyt_c_oxidase-like_su3"/>
</dbReference>
<evidence type="ECO:0000256" key="4">
    <source>
        <dbReference type="ARBA" id="ARBA00022989"/>
    </source>
</evidence>
<dbReference type="Pfam" id="PF00510">
    <property type="entry name" value="COX3"/>
    <property type="match status" value="1"/>
</dbReference>
<feature type="transmembrane region" description="Helical" evidence="7">
    <location>
        <begin position="186"/>
        <end position="205"/>
    </location>
</feature>
<dbReference type="PROSITE" id="PS50253">
    <property type="entry name" value="COX3"/>
    <property type="match status" value="1"/>
</dbReference>
<sequence>MSVQHSAAAHIHRDDVASRMGMWLFLFTELLLFGGMFILYSVYRFTHPNEFHLAAKELNTVIGTFNTAILLTSSLTMALSIAAIQRKQKSLSIIFQLLTIVLALGFMVNKYFEWGAKFHHGIYPGSDTLLSKPSGEILFFGLYYVMTGLHGLHVIIGVVIIAFMTAFTMKDVITHDNYVKLEAAGLYWHLVDIIWIFLFPLFYLIT</sequence>
<dbReference type="PANTHER" id="PTHR11403">
    <property type="entry name" value="CYTOCHROME C OXIDASE SUBUNIT III"/>
    <property type="match status" value="1"/>
</dbReference>
<feature type="transmembrane region" description="Helical" evidence="7">
    <location>
        <begin position="21"/>
        <end position="43"/>
    </location>
</feature>
<gene>
    <name evidence="9" type="ORF">ENS56_12215</name>
</gene>
<comment type="similarity">
    <text evidence="2 6">Belongs to the cytochrome c oxidase subunit 3 family.</text>
</comment>
<evidence type="ECO:0000256" key="2">
    <source>
        <dbReference type="ARBA" id="ARBA00010581"/>
    </source>
</evidence>
<accession>A0A832DIX4</accession>
<dbReference type="InterPro" id="IPR035973">
    <property type="entry name" value="Cyt_c_oxidase_su3-like_sf"/>
</dbReference>
<dbReference type="Gene3D" id="1.20.120.80">
    <property type="entry name" value="Cytochrome c oxidase, subunit III, four-helix bundle"/>
    <property type="match status" value="1"/>
</dbReference>
<feature type="transmembrane region" description="Helical" evidence="7">
    <location>
        <begin position="91"/>
        <end position="108"/>
    </location>
</feature>
<evidence type="ECO:0000259" key="8">
    <source>
        <dbReference type="PROSITE" id="PS50253"/>
    </source>
</evidence>
<dbReference type="PANTHER" id="PTHR11403:SF6">
    <property type="entry name" value="NITRIC OXIDE REDUCTASE SUBUNIT E"/>
    <property type="match status" value="1"/>
</dbReference>
<evidence type="ECO:0000256" key="3">
    <source>
        <dbReference type="ARBA" id="ARBA00022692"/>
    </source>
</evidence>
<feature type="domain" description="Heme-copper oxidase subunit III family profile" evidence="8">
    <location>
        <begin position="1"/>
        <end position="206"/>
    </location>
</feature>
<proteinExistence type="inferred from homology"/>
<dbReference type="GO" id="GO:0004129">
    <property type="term" value="F:cytochrome-c oxidase activity"/>
    <property type="evidence" value="ECO:0007669"/>
    <property type="project" value="InterPro"/>
</dbReference>
<name>A0A832DIX4_9BACT</name>
<evidence type="ECO:0000313" key="9">
    <source>
        <dbReference type="EMBL" id="HGT48795.1"/>
    </source>
</evidence>
<dbReference type="InterPro" id="IPR013833">
    <property type="entry name" value="Cyt_c_oxidase_su3_a-hlx"/>
</dbReference>
<keyword evidence="4 7" id="KW-1133">Transmembrane helix</keyword>
<reference evidence="9" key="1">
    <citation type="journal article" date="2020" name="mSystems">
        <title>Genome- and Community-Level Interaction Insights into Carbon Utilization and Element Cycling Functions of Hydrothermarchaeota in Hydrothermal Sediment.</title>
        <authorList>
            <person name="Zhou Z."/>
            <person name="Liu Y."/>
            <person name="Xu W."/>
            <person name="Pan J."/>
            <person name="Luo Z.H."/>
            <person name="Li M."/>
        </authorList>
    </citation>
    <scope>NUCLEOTIDE SEQUENCE [LARGE SCALE GENOMIC DNA]</scope>
    <source>
        <strain evidence="9">SpSt-500</strain>
    </source>
</reference>
<keyword evidence="5 7" id="KW-0472">Membrane</keyword>
<protein>
    <submittedName>
        <fullName evidence="9">Cytochrome c oxidase subunit 3 family protein</fullName>
    </submittedName>
</protein>
<dbReference type="InterPro" id="IPR024791">
    <property type="entry name" value="Cyt_c/ubiquinol_Oxase_su3"/>
</dbReference>
<evidence type="ECO:0000256" key="1">
    <source>
        <dbReference type="ARBA" id="ARBA00004141"/>
    </source>
</evidence>
<feature type="transmembrane region" description="Helical" evidence="7">
    <location>
        <begin position="63"/>
        <end position="84"/>
    </location>
</feature>
<comment type="caution">
    <text evidence="9">The sequence shown here is derived from an EMBL/GenBank/DDBJ whole genome shotgun (WGS) entry which is preliminary data.</text>
</comment>
<organism evidence="9">
    <name type="scientific">Ignavibacterium album</name>
    <dbReference type="NCBI Taxonomy" id="591197"/>
    <lineage>
        <taxon>Bacteria</taxon>
        <taxon>Pseudomonadati</taxon>
        <taxon>Ignavibacteriota</taxon>
        <taxon>Ignavibacteria</taxon>
        <taxon>Ignavibacteriales</taxon>
        <taxon>Ignavibacteriaceae</taxon>
        <taxon>Ignavibacterium</taxon>
    </lineage>
</organism>
<comment type="subcellular location">
    <subcellularLocation>
        <location evidence="6">Cell membrane</location>
        <topology evidence="6">Multi-pass membrane protein</topology>
    </subcellularLocation>
    <subcellularLocation>
        <location evidence="1">Membrane</location>
        <topology evidence="1">Multi-pass membrane protein</topology>
    </subcellularLocation>
</comment>
<dbReference type="AlphaFoldDB" id="A0A832DIX4"/>
<evidence type="ECO:0000256" key="5">
    <source>
        <dbReference type="ARBA" id="ARBA00023136"/>
    </source>
</evidence>
<dbReference type="GO" id="GO:0005886">
    <property type="term" value="C:plasma membrane"/>
    <property type="evidence" value="ECO:0007669"/>
    <property type="project" value="UniProtKB-SubCell"/>
</dbReference>
<keyword evidence="3 6" id="KW-0812">Transmembrane</keyword>
<dbReference type="CDD" id="cd02862">
    <property type="entry name" value="NorE_like"/>
    <property type="match status" value="1"/>
</dbReference>
<dbReference type="GO" id="GO:0019646">
    <property type="term" value="P:aerobic electron transport chain"/>
    <property type="evidence" value="ECO:0007669"/>
    <property type="project" value="InterPro"/>
</dbReference>